<name>A0A9Q1FAF4_SYNKA</name>
<sequence>MLFLVNPTRFATGSQAPIASPRRCSLKYSALTTSLHLTLCDVHWIPQILQIQRTIWNVIVSACIEGVCCFKRPAIPYKDCGEDTGTHS</sequence>
<keyword evidence="2" id="KW-1185">Reference proteome</keyword>
<dbReference type="Proteomes" id="UP001152622">
    <property type="component" value="Chromosome 7"/>
</dbReference>
<protein>
    <submittedName>
        <fullName evidence="1">Uncharacterized protein</fullName>
    </submittedName>
</protein>
<dbReference type="AlphaFoldDB" id="A0A9Q1FAF4"/>
<gene>
    <name evidence="1" type="ORF">SKAU_G00219960</name>
</gene>
<evidence type="ECO:0000313" key="2">
    <source>
        <dbReference type="Proteomes" id="UP001152622"/>
    </source>
</evidence>
<reference evidence="1" key="1">
    <citation type="journal article" date="2023" name="Science">
        <title>Genome structures resolve the early diversification of teleost fishes.</title>
        <authorList>
            <person name="Parey E."/>
            <person name="Louis A."/>
            <person name="Montfort J."/>
            <person name="Bouchez O."/>
            <person name="Roques C."/>
            <person name="Iampietro C."/>
            <person name="Lluch J."/>
            <person name="Castinel A."/>
            <person name="Donnadieu C."/>
            <person name="Desvignes T."/>
            <person name="Floi Bucao C."/>
            <person name="Jouanno E."/>
            <person name="Wen M."/>
            <person name="Mejri S."/>
            <person name="Dirks R."/>
            <person name="Jansen H."/>
            <person name="Henkel C."/>
            <person name="Chen W.J."/>
            <person name="Zahm M."/>
            <person name="Cabau C."/>
            <person name="Klopp C."/>
            <person name="Thompson A.W."/>
            <person name="Robinson-Rechavi M."/>
            <person name="Braasch I."/>
            <person name="Lecointre G."/>
            <person name="Bobe J."/>
            <person name="Postlethwait J.H."/>
            <person name="Berthelot C."/>
            <person name="Roest Crollius H."/>
            <person name="Guiguen Y."/>
        </authorList>
    </citation>
    <scope>NUCLEOTIDE SEQUENCE</scope>
    <source>
        <strain evidence="1">WJC10195</strain>
    </source>
</reference>
<dbReference type="EMBL" id="JAINUF010000007">
    <property type="protein sequence ID" value="KAJ8354429.1"/>
    <property type="molecule type" value="Genomic_DNA"/>
</dbReference>
<accession>A0A9Q1FAF4</accession>
<proteinExistence type="predicted"/>
<organism evidence="1 2">
    <name type="scientific">Synaphobranchus kaupii</name>
    <name type="common">Kaup's arrowtooth eel</name>
    <dbReference type="NCBI Taxonomy" id="118154"/>
    <lineage>
        <taxon>Eukaryota</taxon>
        <taxon>Metazoa</taxon>
        <taxon>Chordata</taxon>
        <taxon>Craniata</taxon>
        <taxon>Vertebrata</taxon>
        <taxon>Euteleostomi</taxon>
        <taxon>Actinopterygii</taxon>
        <taxon>Neopterygii</taxon>
        <taxon>Teleostei</taxon>
        <taxon>Anguilliformes</taxon>
        <taxon>Synaphobranchidae</taxon>
        <taxon>Synaphobranchus</taxon>
    </lineage>
</organism>
<evidence type="ECO:0000313" key="1">
    <source>
        <dbReference type="EMBL" id="KAJ8354429.1"/>
    </source>
</evidence>
<comment type="caution">
    <text evidence="1">The sequence shown here is derived from an EMBL/GenBank/DDBJ whole genome shotgun (WGS) entry which is preliminary data.</text>
</comment>